<dbReference type="Gene3D" id="3.10.180.10">
    <property type="entry name" value="2,3-Dihydroxybiphenyl 1,2-Dioxygenase, domain 1"/>
    <property type="match status" value="1"/>
</dbReference>
<protein>
    <submittedName>
        <fullName evidence="2">Catechol-2,3-dioxygenase</fullName>
    </submittedName>
</protein>
<organism evidence="2 3">
    <name type="scientific">Paenibacillus turicensis</name>
    <dbReference type="NCBI Taxonomy" id="160487"/>
    <lineage>
        <taxon>Bacteria</taxon>
        <taxon>Bacillati</taxon>
        <taxon>Bacillota</taxon>
        <taxon>Bacilli</taxon>
        <taxon>Bacillales</taxon>
        <taxon>Paenibacillaceae</taxon>
        <taxon>Paenibacillus</taxon>
    </lineage>
</organism>
<reference evidence="2 3" key="1">
    <citation type="submission" date="2021-03" db="EMBL/GenBank/DDBJ databases">
        <title>Genomic Encyclopedia of Type Strains, Phase IV (KMG-IV): sequencing the most valuable type-strain genomes for metagenomic binning, comparative biology and taxonomic classification.</title>
        <authorList>
            <person name="Goeker M."/>
        </authorList>
    </citation>
    <scope>NUCLEOTIDE SEQUENCE [LARGE SCALE GENOMIC DNA]</scope>
    <source>
        <strain evidence="2 3">DSM 14349</strain>
    </source>
</reference>
<evidence type="ECO:0000259" key="1">
    <source>
        <dbReference type="PROSITE" id="PS51819"/>
    </source>
</evidence>
<dbReference type="Proteomes" id="UP001519272">
    <property type="component" value="Unassembled WGS sequence"/>
</dbReference>
<dbReference type="PROSITE" id="PS51819">
    <property type="entry name" value="VOC"/>
    <property type="match status" value="1"/>
</dbReference>
<dbReference type="Pfam" id="PF00903">
    <property type="entry name" value="Glyoxalase"/>
    <property type="match status" value="1"/>
</dbReference>
<comment type="caution">
    <text evidence="2">The sequence shown here is derived from an EMBL/GenBank/DDBJ whole genome shotgun (WGS) entry which is preliminary data.</text>
</comment>
<dbReference type="EMBL" id="JAGGKG010000032">
    <property type="protein sequence ID" value="MBP1907723.1"/>
    <property type="molecule type" value="Genomic_DNA"/>
</dbReference>
<keyword evidence="3" id="KW-1185">Reference proteome</keyword>
<feature type="domain" description="VOC" evidence="1">
    <location>
        <begin position="9"/>
        <end position="132"/>
    </location>
</feature>
<name>A0ABS4FZD5_9BACL</name>
<dbReference type="InterPro" id="IPR037523">
    <property type="entry name" value="VOC_core"/>
</dbReference>
<gene>
    <name evidence="2" type="ORF">J2Z32_004404</name>
</gene>
<evidence type="ECO:0000313" key="2">
    <source>
        <dbReference type="EMBL" id="MBP1907723.1"/>
    </source>
</evidence>
<dbReference type="InterPro" id="IPR029068">
    <property type="entry name" value="Glyas_Bleomycin-R_OHBP_Dase"/>
</dbReference>
<evidence type="ECO:0000313" key="3">
    <source>
        <dbReference type="Proteomes" id="UP001519272"/>
    </source>
</evidence>
<sequence length="145" mass="16661">MGNELPFTRIGYHYLPTTNINDSISWYSSYLGLQLSQKFMDRGSFIAVMQYPHKNAIALVLIETADSKPLEIIRNGTRFPVLTMNCPNIENTYRILKDKGVAVEAIHTLGDGEAKYFYFRDPEGNYIEAAWSQWDPIDEIKDTFL</sequence>
<dbReference type="CDD" id="cd06587">
    <property type="entry name" value="VOC"/>
    <property type="match status" value="1"/>
</dbReference>
<proteinExistence type="predicted"/>
<accession>A0ABS4FZD5</accession>
<dbReference type="SUPFAM" id="SSF54593">
    <property type="entry name" value="Glyoxalase/Bleomycin resistance protein/Dihydroxybiphenyl dioxygenase"/>
    <property type="match status" value="1"/>
</dbReference>
<dbReference type="RefSeq" id="WP_210091299.1">
    <property type="nucleotide sequence ID" value="NZ_JAGGKG010000032.1"/>
</dbReference>
<dbReference type="InterPro" id="IPR004360">
    <property type="entry name" value="Glyas_Fos-R_dOase_dom"/>
</dbReference>